<dbReference type="AlphaFoldDB" id="A0A238J880"/>
<organism evidence="6 7">
    <name type="scientific">Pelagimonas phthalicica</name>
    <dbReference type="NCBI Taxonomy" id="1037362"/>
    <lineage>
        <taxon>Bacteria</taxon>
        <taxon>Pseudomonadati</taxon>
        <taxon>Pseudomonadota</taxon>
        <taxon>Alphaproteobacteria</taxon>
        <taxon>Rhodobacterales</taxon>
        <taxon>Roseobacteraceae</taxon>
        <taxon>Pelagimonas</taxon>
    </lineage>
</organism>
<dbReference type="GO" id="GO:0015948">
    <property type="term" value="P:methanogenesis"/>
    <property type="evidence" value="ECO:0007669"/>
    <property type="project" value="UniProtKB-UniRule"/>
</dbReference>
<dbReference type="InterPro" id="IPR038601">
    <property type="entry name" value="MttB-like_sf"/>
</dbReference>
<evidence type="ECO:0000256" key="3">
    <source>
        <dbReference type="ARBA" id="ARBA00022679"/>
    </source>
</evidence>
<dbReference type="GO" id="GO:0032259">
    <property type="term" value="P:methylation"/>
    <property type="evidence" value="ECO:0007669"/>
    <property type="project" value="UniProtKB-KW"/>
</dbReference>
<protein>
    <recommendedName>
        <fullName evidence="4">Methyltransferase</fullName>
        <ecNumber evidence="4">2.1.1.-</ecNumber>
    </recommendedName>
</protein>
<dbReference type="RefSeq" id="WP_099241674.1">
    <property type="nucleotide sequence ID" value="NZ_FXXP01000001.1"/>
</dbReference>
<keyword evidence="7" id="KW-1185">Reference proteome</keyword>
<keyword evidence="3 4" id="KW-0808">Transferase</keyword>
<dbReference type="GO" id="GO:0008168">
    <property type="term" value="F:methyltransferase activity"/>
    <property type="evidence" value="ECO:0007669"/>
    <property type="project" value="UniProtKB-KW"/>
</dbReference>
<evidence type="ECO:0000256" key="2">
    <source>
        <dbReference type="ARBA" id="ARBA00022603"/>
    </source>
</evidence>
<proteinExistence type="inferred from homology"/>
<evidence type="ECO:0000256" key="1">
    <source>
        <dbReference type="ARBA" id="ARBA00007137"/>
    </source>
</evidence>
<keyword evidence="2 6" id="KW-0489">Methyltransferase</keyword>
<reference evidence="7" key="1">
    <citation type="submission" date="2017-05" db="EMBL/GenBank/DDBJ databases">
        <authorList>
            <person name="Rodrigo-Torres L."/>
            <person name="Arahal R. D."/>
            <person name="Lucena T."/>
        </authorList>
    </citation>
    <scope>NUCLEOTIDE SEQUENCE [LARGE SCALE GENOMIC DNA]</scope>
    <source>
        <strain evidence="7">CECT 8649</strain>
    </source>
</reference>
<comment type="similarity">
    <text evidence="1 4">Belongs to the trimethylamine methyltransferase family.</text>
</comment>
<name>A0A238J880_9RHOB</name>
<dbReference type="Gene3D" id="3.20.20.480">
    <property type="entry name" value="Trimethylamine methyltransferase-like"/>
    <property type="match status" value="1"/>
</dbReference>
<dbReference type="EMBL" id="FXXP01000001">
    <property type="protein sequence ID" value="SMX26076.1"/>
    <property type="molecule type" value="Genomic_DNA"/>
</dbReference>
<evidence type="ECO:0000256" key="5">
    <source>
        <dbReference type="SAM" id="MobiDB-lite"/>
    </source>
</evidence>
<dbReference type="Proteomes" id="UP000225972">
    <property type="component" value="Unassembled WGS sequence"/>
</dbReference>
<sequence>MARRSRALRRSPQTDTASLPSPYIQRELPFFDVLNEEQLQRMEAQVDWLLEDVGIAFRDDPAALEIWCAAGVAPTGEHGDLIKADAKWIRDLCAKAPGQFTQLARNPARNVTIGGENQVFAPIYGAPFVRDLAGGRRYGNMADFEKLVKLAYMHPNLHHTGLVITEPTDIPVSKRHLDMVFAHITLSDKPHLGAITEKSRAQDSVDMAEILFGRARMDAEAAQGNICIMGNVNTNSPLLVDKVASEAIQVYSARGQGMIVTPFILTGAMGPVSTAASVAQAVAEAMICCAFAQLVRPGAPFVMGNFLSSMSLKSGAPTFGMPEPVLSNYVIGQMARRVGLPLRCGGSLTASKIEDAQAAYESADSMHSTMLAGSNFTLHAAGWLEGGLATGFEKLIMDADRLGSYQKLGGLGLETDENAFARDAYGEVQPGGHFLGSGHTMRNYQTAFYEPKLSDSENVESWEEGGSKDMRQRAFERWNDMLNQYETPPIDIATKEELTAYVARRKEELPDAWY</sequence>
<gene>
    <name evidence="6" type="ORF">TRP8649_00149</name>
</gene>
<accession>A0A238J880</accession>
<dbReference type="InterPro" id="IPR010426">
    <property type="entry name" value="MTTB_MeTrfase"/>
</dbReference>
<evidence type="ECO:0000256" key="4">
    <source>
        <dbReference type="PIRNR" id="PIRNR037567"/>
    </source>
</evidence>
<feature type="region of interest" description="Disordered" evidence="5">
    <location>
        <begin position="1"/>
        <end position="20"/>
    </location>
</feature>
<dbReference type="PIRSF" id="PIRSF037567">
    <property type="entry name" value="MTTB_MeTrfase"/>
    <property type="match status" value="1"/>
</dbReference>
<evidence type="ECO:0000313" key="7">
    <source>
        <dbReference type="Proteomes" id="UP000225972"/>
    </source>
</evidence>
<evidence type="ECO:0000313" key="6">
    <source>
        <dbReference type="EMBL" id="SMX26076.1"/>
    </source>
</evidence>
<dbReference type="Pfam" id="PF06253">
    <property type="entry name" value="MTTB"/>
    <property type="match status" value="1"/>
</dbReference>
<dbReference type="OrthoDB" id="5713681at2"/>
<dbReference type="EC" id="2.1.1.-" evidence="4"/>